<comment type="caution">
    <text evidence="2">The sequence shown here is derived from an EMBL/GenBank/DDBJ whole genome shotgun (WGS) entry which is preliminary data.</text>
</comment>
<dbReference type="Pfam" id="PF25286">
    <property type="entry name" value="DUF7876"/>
    <property type="match status" value="1"/>
</dbReference>
<organism evidence="2 3">
    <name type="scientific">Coccomyxa viridis</name>
    <dbReference type="NCBI Taxonomy" id="1274662"/>
    <lineage>
        <taxon>Eukaryota</taxon>
        <taxon>Viridiplantae</taxon>
        <taxon>Chlorophyta</taxon>
        <taxon>core chlorophytes</taxon>
        <taxon>Trebouxiophyceae</taxon>
        <taxon>Trebouxiophyceae incertae sedis</taxon>
        <taxon>Coccomyxaceae</taxon>
        <taxon>Coccomyxa</taxon>
    </lineage>
</organism>
<dbReference type="PANTHER" id="PTHR37197:SF2">
    <property type="entry name" value="F19K23.17 PROTEIN"/>
    <property type="match status" value="1"/>
</dbReference>
<reference evidence="2 3" key="1">
    <citation type="submission" date="2024-06" db="EMBL/GenBank/DDBJ databases">
        <authorList>
            <person name="Kraege A."/>
            <person name="Thomma B."/>
        </authorList>
    </citation>
    <scope>NUCLEOTIDE SEQUENCE [LARGE SCALE GENOMIC DNA]</scope>
</reference>
<sequence length="183" mass="20552">MKAFSVLQQSAGDRQAAIAHRLALQYTILQEPAMHNIRYSHALKDFTGLAILAYECGYDECTVKEEMASSPLEGLNHDECLLYTCVVWITIALSPSRSVVRWATKGNAVTDGTMNLWKGFVSLILGAYFEKRMAWYPVDRLQMEVSAMTGRLERPSTIAEFARLVYSTLNTVAPQFPESCNME</sequence>
<gene>
    <name evidence="2" type="primary">g8104</name>
    <name evidence="2" type="ORF">VP750_LOCUS6962</name>
</gene>
<accession>A0ABP1FZN4</accession>
<dbReference type="PANTHER" id="PTHR37197">
    <property type="entry name" value="F19K23.17 PROTEIN"/>
    <property type="match status" value="1"/>
</dbReference>
<dbReference type="InterPro" id="IPR057198">
    <property type="entry name" value="DUF7876"/>
</dbReference>
<dbReference type="Proteomes" id="UP001497392">
    <property type="component" value="Unassembled WGS sequence"/>
</dbReference>
<evidence type="ECO:0000313" key="2">
    <source>
        <dbReference type="EMBL" id="CAL5225303.1"/>
    </source>
</evidence>
<dbReference type="EMBL" id="CAXHTA020000012">
    <property type="protein sequence ID" value="CAL5225303.1"/>
    <property type="molecule type" value="Genomic_DNA"/>
</dbReference>
<evidence type="ECO:0000313" key="3">
    <source>
        <dbReference type="Proteomes" id="UP001497392"/>
    </source>
</evidence>
<name>A0ABP1FZN4_9CHLO</name>
<protein>
    <submittedName>
        <fullName evidence="2">G8104 protein</fullName>
    </submittedName>
</protein>
<keyword evidence="3" id="KW-1185">Reference proteome</keyword>
<feature type="domain" description="DUF7876" evidence="1">
    <location>
        <begin position="78"/>
        <end position="177"/>
    </location>
</feature>
<proteinExistence type="predicted"/>
<evidence type="ECO:0000259" key="1">
    <source>
        <dbReference type="Pfam" id="PF25286"/>
    </source>
</evidence>